<dbReference type="KEGG" id="cphy:B5808_11100"/>
<gene>
    <name evidence="1" type="ORF">B5808_11100</name>
</gene>
<dbReference type="EMBL" id="CP020715">
    <property type="protein sequence ID" value="ARJ05709.1"/>
    <property type="molecule type" value="Genomic_DNA"/>
</dbReference>
<keyword evidence="2" id="KW-1185">Reference proteome</keyword>
<dbReference type="AlphaFoldDB" id="A0A1X9LRD2"/>
<reference evidence="1 2" key="1">
    <citation type="submission" date="2017-04" db="EMBL/GenBank/DDBJ databases">
        <authorList>
            <person name="Afonso C.L."/>
            <person name="Miller P.J."/>
            <person name="Scott M.A."/>
            <person name="Spackman E."/>
            <person name="Goraichik I."/>
            <person name="Dimitrov K.M."/>
            <person name="Suarez D.L."/>
            <person name="Swayne D.E."/>
        </authorList>
    </citation>
    <scope>NUCLEOTIDE SEQUENCE [LARGE SCALE GENOMIC DNA]</scope>
    <source>
        <strain evidence="2">XA(T)</strain>
    </source>
</reference>
<proteinExistence type="predicted"/>
<evidence type="ECO:0000313" key="2">
    <source>
        <dbReference type="Proteomes" id="UP000192775"/>
    </source>
</evidence>
<dbReference type="Proteomes" id="UP000192775">
    <property type="component" value="Chromosome"/>
</dbReference>
<dbReference type="RefSeq" id="WP_085019847.1">
    <property type="nucleotide sequence ID" value="NZ_BMHD01000001.1"/>
</dbReference>
<name>A0A1X9LRD2_9MICO</name>
<evidence type="ECO:0000313" key="1">
    <source>
        <dbReference type="EMBL" id="ARJ05709.1"/>
    </source>
</evidence>
<dbReference type="STRING" id="1619308.B5808_11100"/>
<organism evidence="1 2">
    <name type="scientific">Cnuibacter physcomitrellae</name>
    <dbReference type="NCBI Taxonomy" id="1619308"/>
    <lineage>
        <taxon>Bacteria</taxon>
        <taxon>Bacillati</taxon>
        <taxon>Actinomycetota</taxon>
        <taxon>Actinomycetes</taxon>
        <taxon>Micrococcales</taxon>
        <taxon>Microbacteriaceae</taxon>
        <taxon>Cnuibacter</taxon>
    </lineage>
</organism>
<accession>A0A1X9LRD2</accession>
<sequence length="143" mass="14656">MLSDAPPPAPRASLSARILGGIVSLLLGAVFGALGTVVHMVTISLAGWEAPLGLVLALIALALLLLGLRLSFESRLYSVLGAVGALGVVALFVLPSQGGSILITGTGEGPLWLYGAVIVALVIVVWPRFRRTPVRSGRPDPSA</sequence>
<protein>
    <submittedName>
        <fullName evidence="1">Uncharacterized protein</fullName>
    </submittedName>
</protein>